<evidence type="ECO:0000313" key="11">
    <source>
        <dbReference type="Proteomes" id="UP001172083"/>
    </source>
</evidence>
<feature type="binding site" evidence="7">
    <location>
        <position position="47"/>
    </location>
    <ligand>
        <name>NADP(+)</name>
        <dbReference type="ChEBI" id="CHEBI:58349"/>
    </ligand>
</feature>
<comment type="caution">
    <text evidence="7">Lacks conserved residue(s) required for the propagation of feature annotation.</text>
</comment>
<comment type="similarity">
    <text evidence="2 7">Belongs to the glucose-6-phosphate dehydrogenase family.</text>
</comment>
<dbReference type="Gene3D" id="3.40.50.720">
    <property type="entry name" value="NAD(P)-binding Rossmann-like Domain"/>
    <property type="match status" value="1"/>
</dbReference>
<evidence type="ECO:0000256" key="5">
    <source>
        <dbReference type="ARBA" id="ARBA00023002"/>
    </source>
</evidence>
<dbReference type="InterPro" id="IPR022675">
    <property type="entry name" value="G6P_DH_C"/>
</dbReference>
<dbReference type="Proteomes" id="UP001172083">
    <property type="component" value="Unassembled WGS sequence"/>
</dbReference>
<name>A0ABT8L5S4_9BACT</name>
<dbReference type="EMBL" id="JAUJEB010000001">
    <property type="protein sequence ID" value="MDN5213074.1"/>
    <property type="molecule type" value="Genomic_DNA"/>
</dbReference>
<evidence type="ECO:0000256" key="1">
    <source>
        <dbReference type="ARBA" id="ARBA00004937"/>
    </source>
</evidence>
<feature type="domain" description="Glucose-6-phosphate dehydrogenase NAD-binding" evidence="8">
    <location>
        <begin position="10"/>
        <end position="193"/>
    </location>
</feature>
<feature type="domain" description="Glucose-6-phosphate dehydrogenase C-terminal" evidence="9">
    <location>
        <begin position="195"/>
        <end position="494"/>
    </location>
</feature>
<comment type="caution">
    <text evidence="10">The sequence shown here is derived from an EMBL/GenBank/DDBJ whole genome shotgun (WGS) entry which is preliminary data.</text>
</comment>
<keyword evidence="11" id="KW-1185">Reference proteome</keyword>
<feature type="active site" description="Proton acceptor" evidence="7">
    <location>
        <position position="246"/>
    </location>
</feature>
<keyword evidence="6 7" id="KW-0119">Carbohydrate metabolism</keyword>
<evidence type="ECO:0000259" key="8">
    <source>
        <dbReference type="Pfam" id="PF00479"/>
    </source>
</evidence>
<dbReference type="RefSeq" id="WP_346758390.1">
    <property type="nucleotide sequence ID" value="NZ_JAUJEB010000001.1"/>
</dbReference>
<feature type="binding site" evidence="7">
    <location>
        <position position="154"/>
    </location>
    <ligand>
        <name>NADP(+)</name>
        <dbReference type="ChEBI" id="CHEBI:58349"/>
    </ligand>
</feature>
<dbReference type="Gene3D" id="3.30.360.10">
    <property type="entry name" value="Dihydrodipicolinate Reductase, domain 2"/>
    <property type="match status" value="1"/>
</dbReference>
<dbReference type="SUPFAM" id="SSF51735">
    <property type="entry name" value="NAD(P)-binding Rossmann-fold domains"/>
    <property type="match status" value="1"/>
</dbReference>
<dbReference type="PIRSF" id="PIRSF000110">
    <property type="entry name" value="G6PD"/>
    <property type="match status" value="1"/>
</dbReference>
<evidence type="ECO:0000256" key="3">
    <source>
        <dbReference type="ARBA" id="ARBA00022526"/>
    </source>
</evidence>
<accession>A0ABT8L5S4</accession>
<dbReference type="PANTHER" id="PTHR23429:SF0">
    <property type="entry name" value="GLUCOSE-6-PHOSPHATE 1-DEHYDROGENASE"/>
    <property type="match status" value="1"/>
</dbReference>
<feature type="binding site" evidence="7">
    <location>
        <position position="346"/>
    </location>
    <ligand>
        <name>substrate</name>
    </ligand>
</feature>
<dbReference type="SUPFAM" id="SSF55347">
    <property type="entry name" value="Glyceraldehyde-3-phosphate dehydrogenase-like, C-terminal domain"/>
    <property type="match status" value="1"/>
</dbReference>
<feature type="binding site" evidence="7">
    <location>
        <position position="241"/>
    </location>
    <ligand>
        <name>substrate</name>
    </ligand>
</feature>
<feature type="binding site" evidence="7">
    <location>
        <position position="222"/>
    </location>
    <ligand>
        <name>substrate</name>
    </ligand>
</feature>
<evidence type="ECO:0000256" key="6">
    <source>
        <dbReference type="ARBA" id="ARBA00023277"/>
    </source>
</evidence>
<feature type="binding site" evidence="7">
    <location>
        <position position="184"/>
    </location>
    <ligand>
        <name>substrate</name>
    </ligand>
</feature>
<comment type="function">
    <text evidence="7">Catalyzes the oxidation of glucose 6-phosphate to 6-phosphogluconolactone.</text>
</comment>
<dbReference type="InterPro" id="IPR019796">
    <property type="entry name" value="G6P_DH_AS"/>
</dbReference>
<protein>
    <recommendedName>
        <fullName evidence="7">Glucose-6-phosphate 1-dehydrogenase</fullName>
        <shortName evidence="7">G6PD</shortName>
        <ecNumber evidence="7">1.1.1.49</ecNumber>
    </recommendedName>
</protein>
<dbReference type="EC" id="1.1.1.49" evidence="7"/>
<dbReference type="Pfam" id="PF00479">
    <property type="entry name" value="G6PD_N"/>
    <property type="match status" value="1"/>
</dbReference>
<comment type="pathway">
    <text evidence="1 7">Carbohydrate degradation; pentose phosphate pathway; D-ribulose 5-phosphate from D-glucose 6-phosphate (oxidative stage): step 1/3.</text>
</comment>
<dbReference type="NCBIfam" id="TIGR00871">
    <property type="entry name" value="zwf"/>
    <property type="match status" value="1"/>
</dbReference>
<dbReference type="InterPro" id="IPR001282">
    <property type="entry name" value="G6P_DH"/>
</dbReference>
<dbReference type="HAMAP" id="MF_00966">
    <property type="entry name" value="G6PD"/>
    <property type="match status" value="1"/>
</dbReference>
<keyword evidence="5 7" id="KW-0560">Oxidoreductase</keyword>
<dbReference type="PANTHER" id="PTHR23429">
    <property type="entry name" value="GLUCOSE-6-PHOSPHATE 1-DEHYDROGENASE G6PD"/>
    <property type="match status" value="1"/>
</dbReference>
<evidence type="ECO:0000256" key="4">
    <source>
        <dbReference type="ARBA" id="ARBA00022857"/>
    </source>
</evidence>
<dbReference type="InterPro" id="IPR022674">
    <property type="entry name" value="G6P_DH_NAD-bd"/>
</dbReference>
<keyword evidence="4 7" id="KW-0521">NADP</keyword>
<dbReference type="Pfam" id="PF02781">
    <property type="entry name" value="G6PD_C"/>
    <property type="match status" value="1"/>
</dbReference>
<evidence type="ECO:0000259" key="9">
    <source>
        <dbReference type="Pfam" id="PF02781"/>
    </source>
</evidence>
<evidence type="ECO:0000313" key="10">
    <source>
        <dbReference type="EMBL" id="MDN5213074.1"/>
    </source>
</evidence>
<feature type="binding site" evidence="7">
    <location>
        <position position="188"/>
    </location>
    <ligand>
        <name>substrate</name>
    </ligand>
</feature>
<gene>
    <name evidence="7 10" type="primary">zwf</name>
    <name evidence="10" type="ORF">QQ020_13490</name>
</gene>
<reference evidence="10" key="1">
    <citation type="submission" date="2023-06" db="EMBL/GenBank/DDBJ databases">
        <title>Genomic of Agaribacillus aureum.</title>
        <authorList>
            <person name="Wang G."/>
        </authorList>
    </citation>
    <scope>NUCLEOTIDE SEQUENCE</scope>
    <source>
        <strain evidence="10">BMA12</strain>
    </source>
</reference>
<proteinExistence type="inferred from homology"/>
<evidence type="ECO:0000256" key="2">
    <source>
        <dbReference type="ARBA" id="ARBA00009975"/>
    </source>
</evidence>
<comment type="catalytic activity">
    <reaction evidence="7">
        <text>D-glucose 6-phosphate + NADP(+) = 6-phospho-D-glucono-1,5-lactone + NADPH + H(+)</text>
        <dbReference type="Rhea" id="RHEA:15841"/>
        <dbReference type="ChEBI" id="CHEBI:15378"/>
        <dbReference type="ChEBI" id="CHEBI:57783"/>
        <dbReference type="ChEBI" id="CHEBI:57955"/>
        <dbReference type="ChEBI" id="CHEBI:58349"/>
        <dbReference type="ChEBI" id="CHEBI:61548"/>
        <dbReference type="EC" id="1.1.1.49"/>
    </reaction>
</comment>
<dbReference type="InterPro" id="IPR036291">
    <property type="entry name" value="NAD(P)-bd_dom_sf"/>
</dbReference>
<evidence type="ECO:0000256" key="7">
    <source>
        <dbReference type="HAMAP-Rule" id="MF_00966"/>
    </source>
</evidence>
<dbReference type="PRINTS" id="PR00079">
    <property type="entry name" value="G6PDHDRGNASE"/>
</dbReference>
<dbReference type="PROSITE" id="PS00069">
    <property type="entry name" value="G6P_DEHYDROGENASE"/>
    <property type="match status" value="1"/>
</dbReference>
<keyword evidence="3 7" id="KW-0313">Glucose metabolism</keyword>
<organism evidence="10 11">
    <name type="scientific">Agaribacillus aureus</name>
    <dbReference type="NCBI Taxonomy" id="3051825"/>
    <lineage>
        <taxon>Bacteria</taxon>
        <taxon>Pseudomonadati</taxon>
        <taxon>Bacteroidota</taxon>
        <taxon>Cytophagia</taxon>
        <taxon>Cytophagales</taxon>
        <taxon>Splendidivirgaceae</taxon>
        <taxon>Agaribacillus</taxon>
    </lineage>
</organism>
<sequence length="509" mass="57993">MKKTDPHIIVIFGGSGDLTIRKLIPALFNLHCRGFLPSCFAILGLGRTPHTDESYREKAVVGNPHLLKNENADDKSIKDFGRHIYYHTMNSQSESDYGNLKDRLMDINEQCSTQENYVFYLSTPPSLYQSIASGLAKVALNHEDRGWKRLIVEKPFGYDLKSASALNAHLLTCFKEDQIYRIDHYLGKETVQNVLVTRFANSTFEPIWNRNYIHHVEITAAESVGVEKRGGYYESSGALRDMIQNHLLQLVALVAMEPPNLSSAAAIRDEKLKLFQSLRPLTVEEIRNNVIRGQYVGSRINGESFPGYREEEGVKSDSKTETYAALKFYIDNWRWADVPFYIRTGKKLPTRVTEIVVHFKPTPHRLFNYTNDHVNAGNTLVIRIQPNEGILLKFGVKIPGEGFRVTNTNMDFHYSQLVESYLPDAYERLLLDCIQGDATLYSRGDSVEAAWTFINPILNAWQEFDDIKVFGYPVGTWGPEHADQLIEGKNFTWRYPCKNLAGDGAYCEL</sequence>